<accession>A0ABV9M1B8</accession>
<comment type="caution">
    <text evidence="2">The sequence shown here is derived from an EMBL/GenBank/DDBJ whole genome shotgun (WGS) entry which is preliminary data.</text>
</comment>
<evidence type="ECO:0000313" key="3">
    <source>
        <dbReference type="Proteomes" id="UP001595897"/>
    </source>
</evidence>
<keyword evidence="1" id="KW-1133">Transmembrane helix</keyword>
<keyword evidence="1" id="KW-0812">Transmembrane</keyword>
<feature type="transmembrane region" description="Helical" evidence="1">
    <location>
        <begin position="76"/>
        <end position="99"/>
    </location>
</feature>
<evidence type="ECO:0000313" key="2">
    <source>
        <dbReference type="EMBL" id="MFC4701849.1"/>
    </source>
</evidence>
<proteinExistence type="predicted"/>
<name>A0ABV9M1B8_9ALTE</name>
<keyword evidence="3" id="KW-1185">Reference proteome</keyword>
<protein>
    <submittedName>
        <fullName evidence="2">Uncharacterized protein</fullName>
    </submittedName>
</protein>
<dbReference type="Proteomes" id="UP001595897">
    <property type="component" value="Unassembled WGS sequence"/>
</dbReference>
<keyword evidence="1" id="KW-0472">Membrane</keyword>
<feature type="transmembrane region" description="Helical" evidence="1">
    <location>
        <begin position="33"/>
        <end position="56"/>
    </location>
</feature>
<reference evidence="3" key="1">
    <citation type="journal article" date="2019" name="Int. J. Syst. Evol. Microbiol.">
        <title>The Global Catalogue of Microorganisms (GCM) 10K type strain sequencing project: providing services to taxonomists for standard genome sequencing and annotation.</title>
        <authorList>
            <consortium name="The Broad Institute Genomics Platform"/>
            <consortium name="The Broad Institute Genome Sequencing Center for Infectious Disease"/>
            <person name="Wu L."/>
            <person name="Ma J."/>
        </authorList>
    </citation>
    <scope>NUCLEOTIDE SEQUENCE [LARGE SCALE GENOMIC DNA]</scope>
    <source>
        <strain evidence="3">KACC 12507</strain>
    </source>
</reference>
<evidence type="ECO:0000256" key="1">
    <source>
        <dbReference type="SAM" id="Phobius"/>
    </source>
</evidence>
<dbReference type="EMBL" id="JBHSGU010000029">
    <property type="protein sequence ID" value="MFC4701849.1"/>
    <property type="molecule type" value="Genomic_DNA"/>
</dbReference>
<organism evidence="2 3">
    <name type="scientific">Glaciecola siphonariae</name>
    <dbReference type="NCBI Taxonomy" id="521012"/>
    <lineage>
        <taxon>Bacteria</taxon>
        <taxon>Pseudomonadati</taxon>
        <taxon>Pseudomonadota</taxon>
        <taxon>Gammaproteobacteria</taxon>
        <taxon>Alteromonadales</taxon>
        <taxon>Alteromonadaceae</taxon>
        <taxon>Glaciecola</taxon>
    </lineage>
</organism>
<dbReference type="RefSeq" id="WP_382410709.1">
    <property type="nucleotide sequence ID" value="NZ_JBHSGU010000029.1"/>
</dbReference>
<sequence length="109" mass="12561">MKILNHIISSLSFIKNWTDETQEQWLALRRMSFFRFFFATNIHIFTTLIFVGLQIATWAGLSYSELSGVLGLLKNVVIAVFLGVLLALILKFFTQLSYTRALKTKKLSR</sequence>
<gene>
    <name evidence="2" type="ORF">ACFO4O_16995</name>
</gene>